<comment type="caution">
    <text evidence="2">The sequence shown here is derived from an EMBL/GenBank/DDBJ whole genome shotgun (WGS) entry which is preliminary data.</text>
</comment>
<reference evidence="2 3" key="1">
    <citation type="journal article" date="2019" name="Sci. Rep.">
        <title>Orb-weaving spider Araneus ventricosus genome elucidates the spidroin gene catalogue.</title>
        <authorList>
            <person name="Kono N."/>
            <person name="Nakamura H."/>
            <person name="Ohtoshi R."/>
            <person name="Moran D.A.P."/>
            <person name="Shinohara A."/>
            <person name="Yoshida Y."/>
            <person name="Fujiwara M."/>
            <person name="Mori M."/>
            <person name="Tomita M."/>
            <person name="Arakawa K."/>
        </authorList>
    </citation>
    <scope>NUCLEOTIDE SEQUENCE [LARGE SCALE GENOMIC DNA]</scope>
</reference>
<name>A0A4Y2IC95_ARAVE</name>
<dbReference type="Proteomes" id="UP000499080">
    <property type="component" value="Unassembled WGS sequence"/>
</dbReference>
<gene>
    <name evidence="2" type="ORF">AVEN_99568_1</name>
</gene>
<sequence length="103" mass="11439">MDSFIFSDKGEDGGVLCALPDEIWQGESADGAETSNRGLCDSLCRFESQLRQRTLYCLFCQFLPVETDFQSGVKRRPLQGPSPNPKGDGRRSKSLRPLAINLL</sequence>
<keyword evidence="3" id="KW-1185">Reference proteome</keyword>
<protein>
    <submittedName>
        <fullName evidence="2">Uncharacterized protein</fullName>
    </submittedName>
</protein>
<proteinExistence type="predicted"/>
<evidence type="ECO:0000256" key="1">
    <source>
        <dbReference type="SAM" id="MobiDB-lite"/>
    </source>
</evidence>
<evidence type="ECO:0000313" key="3">
    <source>
        <dbReference type="Proteomes" id="UP000499080"/>
    </source>
</evidence>
<dbReference type="AlphaFoldDB" id="A0A4Y2IC95"/>
<dbReference type="EMBL" id="BGPR01002541">
    <property type="protein sequence ID" value="GBM75170.1"/>
    <property type="molecule type" value="Genomic_DNA"/>
</dbReference>
<organism evidence="2 3">
    <name type="scientific">Araneus ventricosus</name>
    <name type="common">Orbweaver spider</name>
    <name type="synonym">Epeira ventricosa</name>
    <dbReference type="NCBI Taxonomy" id="182803"/>
    <lineage>
        <taxon>Eukaryota</taxon>
        <taxon>Metazoa</taxon>
        <taxon>Ecdysozoa</taxon>
        <taxon>Arthropoda</taxon>
        <taxon>Chelicerata</taxon>
        <taxon>Arachnida</taxon>
        <taxon>Araneae</taxon>
        <taxon>Araneomorphae</taxon>
        <taxon>Entelegynae</taxon>
        <taxon>Araneoidea</taxon>
        <taxon>Araneidae</taxon>
        <taxon>Araneus</taxon>
    </lineage>
</organism>
<evidence type="ECO:0000313" key="2">
    <source>
        <dbReference type="EMBL" id="GBM75170.1"/>
    </source>
</evidence>
<accession>A0A4Y2IC95</accession>
<feature type="region of interest" description="Disordered" evidence="1">
    <location>
        <begin position="73"/>
        <end position="103"/>
    </location>
</feature>